<evidence type="ECO:0000256" key="9">
    <source>
        <dbReference type="ARBA" id="ARBA00022960"/>
    </source>
</evidence>
<keyword evidence="13" id="KW-0963">Cytoplasm</keyword>
<keyword evidence="8" id="KW-0460">Magnesium</keyword>
<comment type="caution">
    <text evidence="16">The sequence shown here is derived from an EMBL/GenBank/DDBJ whole genome shotgun (WGS) entry which is preliminary data.</text>
</comment>
<keyword evidence="6 14" id="KW-0547">Nucleotide-binding</keyword>
<evidence type="ECO:0000256" key="10">
    <source>
        <dbReference type="ARBA" id="ARBA00022984"/>
    </source>
</evidence>
<evidence type="ECO:0000256" key="4">
    <source>
        <dbReference type="ARBA" id="ARBA00022598"/>
    </source>
</evidence>
<evidence type="ECO:0000259" key="15">
    <source>
        <dbReference type="PROSITE" id="PS50975"/>
    </source>
</evidence>
<dbReference type="Gene3D" id="3.30.1490.20">
    <property type="entry name" value="ATP-grasp fold, A domain"/>
    <property type="match status" value="1"/>
</dbReference>
<dbReference type="SUPFAM" id="SSF52440">
    <property type="entry name" value="PreATP-grasp domain"/>
    <property type="match status" value="1"/>
</dbReference>
<dbReference type="HAMAP" id="MF_00047">
    <property type="entry name" value="Dala_Dala_lig"/>
    <property type="match status" value="1"/>
</dbReference>
<proteinExistence type="inferred from homology"/>
<dbReference type="Pfam" id="PF07478">
    <property type="entry name" value="Dala_Dala_lig_C"/>
    <property type="match status" value="1"/>
</dbReference>
<comment type="cofactor">
    <cofactor evidence="1">
        <name>Mn(2+)</name>
        <dbReference type="ChEBI" id="CHEBI:29035"/>
    </cofactor>
</comment>
<comment type="pathway">
    <text evidence="13">Cell wall biogenesis; peptidoglycan biosynthesis.</text>
</comment>
<evidence type="ECO:0000256" key="3">
    <source>
        <dbReference type="ARBA" id="ARBA00010871"/>
    </source>
</evidence>
<reference evidence="17" key="1">
    <citation type="journal article" date="2019" name="Int. J. Syst. Evol. Microbiol.">
        <title>The Global Catalogue of Microorganisms (GCM) 10K type strain sequencing project: providing services to taxonomists for standard genome sequencing and annotation.</title>
        <authorList>
            <consortium name="The Broad Institute Genomics Platform"/>
            <consortium name="The Broad Institute Genome Sequencing Center for Infectious Disease"/>
            <person name="Wu L."/>
            <person name="Ma J."/>
        </authorList>
    </citation>
    <scope>NUCLEOTIDE SEQUENCE [LARGE SCALE GENOMIC DNA]</scope>
    <source>
        <strain evidence="17">JCM 17593</strain>
    </source>
</reference>
<evidence type="ECO:0000256" key="14">
    <source>
        <dbReference type="PROSITE-ProRule" id="PRU00409"/>
    </source>
</evidence>
<dbReference type="InterPro" id="IPR011127">
    <property type="entry name" value="Dala_Dala_lig_N"/>
</dbReference>
<dbReference type="PANTHER" id="PTHR23132">
    <property type="entry name" value="D-ALANINE--D-ALANINE LIGASE"/>
    <property type="match status" value="1"/>
</dbReference>
<evidence type="ECO:0000256" key="7">
    <source>
        <dbReference type="ARBA" id="ARBA00022840"/>
    </source>
</evidence>
<keyword evidence="12 13" id="KW-0961">Cell wall biogenesis/degradation</keyword>
<keyword evidence="11" id="KW-0464">Manganese</keyword>
<keyword evidence="10 13" id="KW-0573">Peptidoglycan synthesis</keyword>
<dbReference type="Gene3D" id="3.30.470.20">
    <property type="entry name" value="ATP-grasp fold, B domain"/>
    <property type="match status" value="1"/>
</dbReference>
<dbReference type="Proteomes" id="UP001500213">
    <property type="component" value="Unassembled WGS sequence"/>
</dbReference>
<dbReference type="PROSITE" id="PS50975">
    <property type="entry name" value="ATP_GRASP"/>
    <property type="match status" value="1"/>
</dbReference>
<evidence type="ECO:0000256" key="8">
    <source>
        <dbReference type="ARBA" id="ARBA00022842"/>
    </source>
</evidence>
<evidence type="ECO:0000256" key="12">
    <source>
        <dbReference type="ARBA" id="ARBA00023316"/>
    </source>
</evidence>
<gene>
    <name evidence="13" type="primary">ddl</name>
    <name evidence="16" type="ORF">GCM10022288_25660</name>
</gene>
<keyword evidence="9 13" id="KW-0133">Cell shape</keyword>
<comment type="function">
    <text evidence="13">Cell wall formation.</text>
</comment>
<evidence type="ECO:0000313" key="17">
    <source>
        <dbReference type="Proteomes" id="UP001500213"/>
    </source>
</evidence>
<dbReference type="Gene3D" id="3.40.50.20">
    <property type="match status" value="1"/>
</dbReference>
<dbReference type="PIRSF" id="PIRSF039102">
    <property type="entry name" value="Ddl/VanB"/>
    <property type="match status" value="1"/>
</dbReference>
<keyword evidence="17" id="KW-1185">Reference proteome</keyword>
<dbReference type="InterPro" id="IPR011761">
    <property type="entry name" value="ATP-grasp"/>
</dbReference>
<dbReference type="SUPFAM" id="SSF56059">
    <property type="entry name" value="Glutathione synthetase ATP-binding domain-like"/>
    <property type="match status" value="1"/>
</dbReference>
<dbReference type="InterPro" id="IPR016185">
    <property type="entry name" value="PreATP-grasp_dom_sf"/>
</dbReference>
<name>A0ABP8AXX4_9MICO</name>
<evidence type="ECO:0000256" key="1">
    <source>
        <dbReference type="ARBA" id="ARBA00001936"/>
    </source>
</evidence>
<dbReference type="RefSeq" id="WP_344777524.1">
    <property type="nucleotide sequence ID" value="NZ_BAABBX010000016.1"/>
</dbReference>
<keyword evidence="7 14" id="KW-0067">ATP-binding</keyword>
<dbReference type="GO" id="GO:0016874">
    <property type="term" value="F:ligase activity"/>
    <property type="evidence" value="ECO:0007669"/>
    <property type="project" value="UniProtKB-KW"/>
</dbReference>
<keyword evidence="4 13" id="KW-0436">Ligase</keyword>
<accession>A0ABP8AXX4</accession>
<evidence type="ECO:0000313" key="16">
    <source>
        <dbReference type="EMBL" id="GAA4192813.1"/>
    </source>
</evidence>
<dbReference type="InterPro" id="IPR005905">
    <property type="entry name" value="D_ala_D_ala"/>
</dbReference>
<comment type="cofactor">
    <cofactor evidence="2">
        <name>Mg(2+)</name>
        <dbReference type="ChEBI" id="CHEBI:18420"/>
    </cofactor>
</comment>
<evidence type="ECO:0000256" key="6">
    <source>
        <dbReference type="ARBA" id="ARBA00022741"/>
    </source>
</evidence>
<dbReference type="InterPro" id="IPR000291">
    <property type="entry name" value="D-Ala_lig_Van_CS"/>
</dbReference>
<dbReference type="PROSITE" id="PS00844">
    <property type="entry name" value="DALA_DALA_LIGASE_2"/>
    <property type="match status" value="1"/>
</dbReference>
<dbReference type="Pfam" id="PF01820">
    <property type="entry name" value="Dala_Dala_lig_N"/>
    <property type="match status" value="1"/>
</dbReference>
<evidence type="ECO:0000256" key="11">
    <source>
        <dbReference type="ARBA" id="ARBA00023211"/>
    </source>
</evidence>
<evidence type="ECO:0000256" key="13">
    <source>
        <dbReference type="HAMAP-Rule" id="MF_00047"/>
    </source>
</evidence>
<dbReference type="PANTHER" id="PTHR23132:SF25">
    <property type="entry name" value="D-ALANINE--D-ALANINE LIGASE A"/>
    <property type="match status" value="1"/>
</dbReference>
<comment type="similarity">
    <text evidence="3 13">Belongs to the D-alanine--D-alanine ligase family.</text>
</comment>
<dbReference type="InterPro" id="IPR013815">
    <property type="entry name" value="ATP_grasp_subdomain_1"/>
</dbReference>
<dbReference type="NCBIfam" id="TIGR01205">
    <property type="entry name" value="D_ala_D_alaTIGR"/>
    <property type="match status" value="1"/>
</dbReference>
<comment type="subcellular location">
    <subcellularLocation>
        <location evidence="13">Cytoplasm</location>
    </subcellularLocation>
</comment>
<evidence type="ECO:0000256" key="5">
    <source>
        <dbReference type="ARBA" id="ARBA00022723"/>
    </source>
</evidence>
<organism evidence="16 17">
    <name type="scientific">Gryllotalpicola kribbensis</name>
    <dbReference type="NCBI Taxonomy" id="993084"/>
    <lineage>
        <taxon>Bacteria</taxon>
        <taxon>Bacillati</taxon>
        <taxon>Actinomycetota</taxon>
        <taxon>Actinomycetes</taxon>
        <taxon>Micrococcales</taxon>
        <taxon>Microbacteriaceae</taxon>
        <taxon>Gryllotalpicola</taxon>
    </lineage>
</organism>
<sequence length="316" mass="33273">MSEKTRVAVIGGGANGEHEVSLASARAAASALDPTRYEPVRLTIAQDGSWRIGDKPARLSEAVAALGDCHVALPLVHGAPGEDGTIAALCELAGIPYVGSGVSAGALAMDKHATKLLAASIGLRTAAGALLTRATRDAYAWAGPVVVKPADGGSSRGVTPVREPAALVPALDEAFRWGDRVLAEELITGREIDIAVLETREGVVIGPPLEIRARGFFDYEAKYGAAHESEVAFETPAAITAQQHRRLEQGAVALYRGLGCRGVARLDFFLDERGWVLNEVNTTPGFSPASQVPQMFAAIGIPYPRLLDLLIREALR</sequence>
<evidence type="ECO:0000256" key="2">
    <source>
        <dbReference type="ARBA" id="ARBA00001946"/>
    </source>
</evidence>
<feature type="domain" description="ATP-grasp" evidence="15">
    <location>
        <begin position="115"/>
        <end position="312"/>
    </location>
</feature>
<keyword evidence="5" id="KW-0479">Metal-binding</keyword>
<comment type="catalytic activity">
    <reaction evidence="13">
        <text>2 D-alanine + ATP = D-alanyl-D-alanine + ADP + phosphate + H(+)</text>
        <dbReference type="Rhea" id="RHEA:11224"/>
        <dbReference type="ChEBI" id="CHEBI:15378"/>
        <dbReference type="ChEBI" id="CHEBI:30616"/>
        <dbReference type="ChEBI" id="CHEBI:43474"/>
        <dbReference type="ChEBI" id="CHEBI:57416"/>
        <dbReference type="ChEBI" id="CHEBI:57822"/>
        <dbReference type="ChEBI" id="CHEBI:456216"/>
        <dbReference type="EC" id="6.3.2.4"/>
    </reaction>
</comment>
<dbReference type="EC" id="6.3.2.4" evidence="13"/>
<dbReference type="PROSITE" id="PS00843">
    <property type="entry name" value="DALA_DALA_LIGASE_1"/>
    <property type="match status" value="1"/>
</dbReference>
<dbReference type="InterPro" id="IPR011095">
    <property type="entry name" value="Dala_Dala_lig_C"/>
</dbReference>
<protein>
    <recommendedName>
        <fullName evidence="13">D-alanine--D-alanine ligase</fullName>
        <ecNumber evidence="13">6.3.2.4</ecNumber>
    </recommendedName>
    <alternativeName>
        <fullName evidence="13">D-Ala-D-Ala ligase</fullName>
    </alternativeName>
    <alternativeName>
        <fullName evidence="13">D-alanylalanine synthetase</fullName>
    </alternativeName>
</protein>
<dbReference type="EMBL" id="BAABBX010000016">
    <property type="protein sequence ID" value="GAA4192813.1"/>
    <property type="molecule type" value="Genomic_DNA"/>
</dbReference>